<proteinExistence type="predicted"/>
<protein>
    <submittedName>
        <fullName evidence="2">Uncharacterized protein</fullName>
    </submittedName>
</protein>
<name>A0ABW5PWJ8_9BACI</name>
<evidence type="ECO:0000313" key="2">
    <source>
        <dbReference type="EMBL" id="MFD2627679.1"/>
    </source>
</evidence>
<keyword evidence="1" id="KW-1133">Transmembrane helix</keyword>
<feature type="transmembrane region" description="Helical" evidence="1">
    <location>
        <begin position="6"/>
        <end position="27"/>
    </location>
</feature>
<keyword evidence="1" id="KW-0472">Membrane</keyword>
<dbReference type="EMBL" id="JBHUMX010000005">
    <property type="protein sequence ID" value="MFD2627679.1"/>
    <property type="molecule type" value="Genomic_DNA"/>
</dbReference>
<keyword evidence="1" id="KW-0812">Transmembrane</keyword>
<dbReference type="RefSeq" id="WP_379560339.1">
    <property type="nucleotide sequence ID" value="NZ_JBHUMX010000005.1"/>
</dbReference>
<dbReference type="Proteomes" id="UP001597451">
    <property type="component" value="Unassembled WGS sequence"/>
</dbReference>
<feature type="transmembrane region" description="Helical" evidence="1">
    <location>
        <begin position="135"/>
        <end position="152"/>
    </location>
</feature>
<accession>A0ABW5PWJ8</accession>
<sequence>MVIASKLMVIGMIALSLAIGFLTFYLFSDLSKEKKKKHIEELTSQLINFVVFVWLGKIVLNLSTFLSDPLSILAYPSDSKAFYFAIVLTAFSLLYKSKRKKINLLPLMGSFIHIFLLSSFVHEFIQLVIGDNTYSFGYLILLAILIGAFFILREHVTIAIQLIIQLTTYFIGMVILSIVNPFVTVFGYIVEPWFFGGVLITSIGSLTYQLRKRDT</sequence>
<evidence type="ECO:0000313" key="3">
    <source>
        <dbReference type="Proteomes" id="UP001597451"/>
    </source>
</evidence>
<comment type="caution">
    <text evidence="2">The sequence shown here is derived from an EMBL/GenBank/DDBJ whole genome shotgun (WGS) entry which is preliminary data.</text>
</comment>
<feature type="transmembrane region" description="Helical" evidence="1">
    <location>
        <begin position="79"/>
        <end position="95"/>
    </location>
</feature>
<feature type="transmembrane region" description="Helical" evidence="1">
    <location>
        <begin position="185"/>
        <end position="208"/>
    </location>
</feature>
<feature type="transmembrane region" description="Helical" evidence="1">
    <location>
        <begin position="47"/>
        <end position="67"/>
    </location>
</feature>
<reference evidence="3" key="1">
    <citation type="journal article" date="2019" name="Int. J. Syst. Evol. Microbiol.">
        <title>The Global Catalogue of Microorganisms (GCM) 10K type strain sequencing project: providing services to taxonomists for standard genome sequencing and annotation.</title>
        <authorList>
            <consortium name="The Broad Institute Genomics Platform"/>
            <consortium name="The Broad Institute Genome Sequencing Center for Infectious Disease"/>
            <person name="Wu L."/>
            <person name="Ma J."/>
        </authorList>
    </citation>
    <scope>NUCLEOTIDE SEQUENCE [LARGE SCALE GENOMIC DNA]</scope>
    <source>
        <strain evidence="3">TISTR 1858</strain>
    </source>
</reference>
<evidence type="ECO:0000256" key="1">
    <source>
        <dbReference type="SAM" id="Phobius"/>
    </source>
</evidence>
<gene>
    <name evidence="2" type="ORF">ACFSUN_02595</name>
</gene>
<feature type="transmembrane region" description="Helical" evidence="1">
    <location>
        <begin position="107"/>
        <end position="129"/>
    </location>
</feature>
<organism evidence="2 3">
    <name type="scientific">Oceanobacillus kapialis</name>
    <dbReference type="NCBI Taxonomy" id="481353"/>
    <lineage>
        <taxon>Bacteria</taxon>
        <taxon>Bacillati</taxon>
        <taxon>Bacillota</taxon>
        <taxon>Bacilli</taxon>
        <taxon>Bacillales</taxon>
        <taxon>Bacillaceae</taxon>
        <taxon>Oceanobacillus</taxon>
    </lineage>
</organism>
<feature type="transmembrane region" description="Helical" evidence="1">
    <location>
        <begin position="159"/>
        <end position="179"/>
    </location>
</feature>
<keyword evidence="3" id="KW-1185">Reference proteome</keyword>